<proteinExistence type="predicted"/>
<evidence type="ECO:0008006" key="4">
    <source>
        <dbReference type="Google" id="ProtNLM"/>
    </source>
</evidence>
<evidence type="ECO:0000256" key="1">
    <source>
        <dbReference type="SAM" id="MobiDB-lite"/>
    </source>
</evidence>
<name>A0A6A6WHT6_9PEZI</name>
<dbReference type="CDD" id="cd01763">
    <property type="entry name" value="Ubl_SUMO_like"/>
    <property type="match status" value="1"/>
</dbReference>
<reference evidence="2" key="1">
    <citation type="journal article" date="2020" name="Stud. Mycol.">
        <title>101 Dothideomycetes genomes: a test case for predicting lifestyles and emergence of pathogens.</title>
        <authorList>
            <person name="Haridas S."/>
            <person name="Albert R."/>
            <person name="Binder M."/>
            <person name="Bloem J."/>
            <person name="Labutti K."/>
            <person name="Salamov A."/>
            <person name="Andreopoulos B."/>
            <person name="Baker S."/>
            <person name="Barry K."/>
            <person name="Bills G."/>
            <person name="Bluhm B."/>
            <person name="Cannon C."/>
            <person name="Castanera R."/>
            <person name="Culley D."/>
            <person name="Daum C."/>
            <person name="Ezra D."/>
            <person name="Gonzalez J."/>
            <person name="Henrissat B."/>
            <person name="Kuo A."/>
            <person name="Liang C."/>
            <person name="Lipzen A."/>
            <person name="Lutzoni F."/>
            <person name="Magnuson J."/>
            <person name="Mondo S."/>
            <person name="Nolan M."/>
            <person name="Ohm R."/>
            <person name="Pangilinan J."/>
            <person name="Park H.-J."/>
            <person name="Ramirez L."/>
            <person name="Alfaro M."/>
            <person name="Sun H."/>
            <person name="Tritt A."/>
            <person name="Yoshinaga Y."/>
            <person name="Zwiers L.-H."/>
            <person name="Turgeon B."/>
            <person name="Goodwin S."/>
            <person name="Spatafora J."/>
            <person name="Crous P."/>
            <person name="Grigoriev I."/>
        </authorList>
    </citation>
    <scope>NUCLEOTIDE SEQUENCE</scope>
    <source>
        <strain evidence="2">CBS 121739</strain>
    </source>
</reference>
<dbReference type="Gene3D" id="3.10.20.90">
    <property type="entry name" value="Phosphatidylinositol 3-kinase Catalytic Subunit, Chain A, domain 1"/>
    <property type="match status" value="1"/>
</dbReference>
<evidence type="ECO:0000313" key="3">
    <source>
        <dbReference type="Proteomes" id="UP000799437"/>
    </source>
</evidence>
<dbReference type="EMBL" id="ML996566">
    <property type="protein sequence ID" value="KAF2761644.1"/>
    <property type="molecule type" value="Genomic_DNA"/>
</dbReference>
<dbReference type="Proteomes" id="UP000799437">
    <property type="component" value="Unassembled WGS sequence"/>
</dbReference>
<evidence type="ECO:0000313" key="2">
    <source>
        <dbReference type="EMBL" id="KAF2761644.1"/>
    </source>
</evidence>
<feature type="compositionally biased region" description="Polar residues" evidence="1">
    <location>
        <begin position="14"/>
        <end position="26"/>
    </location>
</feature>
<accession>A0A6A6WHT6</accession>
<feature type="region of interest" description="Disordered" evidence="1">
    <location>
        <begin position="1"/>
        <end position="26"/>
    </location>
</feature>
<sequence length="204" mass="22766">MSKIQPPPFPPGHQPTNNTTQLNMPSESKPITIKLTDKIVEIRFVAFNDVPFESIFATYCEEQKKSFDELCFVFDRLCIRGHETPASVKMPSGAKVMVFQLMDSSPQPAPSSTKATPSFAGKICLRIVSNNFIEQYYEFAPSATVSELYDAYAKDINVDVDDFTLDEELCGPSENVLIRDGTALLDYFDAGLNYVNVILAIFKP</sequence>
<dbReference type="AlphaFoldDB" id="A0A6A6WHT6"/>
<protein>
    <recommendedName>
        <fullName evidence="4">Rad60/SUMO-like domain-containing protein</fullName>
    </recommendedName>
</protein>
<dbReference type="GeneID" id="54489827"/>
<dbReference type="SUPFAM" id="SSF54236">
    <property type="entry name" value="Ubiquitin-like"/>
    <property type="match status" value="1"/>
</dbReference>
<gene>
    <name evidence="2" type="ORF">EJ05DRAFT_521870</name>
</gene>
<dbReference type="RefSeq" id="XP_033604095.1">
    <property type="nucleotide sequence ID" value="XM_033748773.1"/>
</dbReference>
<feature type="compositionally biased region" description="Pro residues" evidence="1">
    <location>
        <begin position="1"/>
        <end position="13"/>
    </location>
</feature>
<organism evidence="2 3">
    <name type="scientific">Pseudovirgaria hyperparasitica</name>
    <dbReference type="NCBI Taxonomy" id="470096"/>
    <lineage>
        <taxon>Eukaryota</taxon>
        <taxon>Fungi</taxon>
        <taxon>Dikarya</taxon>
        <taxon>Ascomycota</taxon>
        <taxon>Pezizomycotina</taxon>
        <taxon>Dothideomycetes</taxon>
        <taxon>Dothideomycetes incertae sedis</taxon>
        <taxon>Acrospermales</taxon>
        <taxon>Acrospermaceae</taxon>
        <taxon>Pseudovirgaria</taxon>
    </lineage>
</organism>
<dbReference type="InterPro" id="IPR029071">
    <property type="entry name" value="Ubiquitin-like_domsf"/>
</dbReference>
<keyword evidence="3" id="KW-1185">Reference proteome</keyword>